<keyword evidence="2" id="KW-0614">Plasmid</keyword>
<accession>F8JLV3</accession>
<evidence type="ECO:0000313" key="2">
    <source>
        <dbReference type="EMBL" id="AEW98239.1"/>
    </source>
</evidence>
<geneLocation type="plasmid" evidence="2 3">
    <name>pSCATT</name>
</geneLocation>
<keyword evidence="1" id="KW-0732">Signal</keyword>
<dbReference type="KEGG" id="scy:SCATT_p00460"/>
<evidence type="ECO:0000256" key="1">
    <source>
        <dbReference type="SAM" id="SignalP"/>
    </source>
</evidence>
<dbReference type="EMBL" id="CP003229">
    <property type="protein sequence ID" value="AEW98239.1"/>
    <property type="molecule type" value="Genomic_DNA"/>
</dbReference>
<reference evidence="3" key="1">
    <citation type="submission" date="2011-12" db="EMBL/GenBank/DDBJ databases">
        <title>Complete genome sequence of Streptomyces cattleya strain DSM 46488.</title>
        <authorList>
            <person name="Ou H.-Y."/>
            <person name="Li P."/>
            <person name="Zhao C."/>
            <person name="O'Hagan D."/>
            <person name="Deng Z."/>
        </authorList>
    </citation>
    <scope>NUCLEOTIDE SEQUENCE [LARGE SCALE GENOMIC DNA]</scope>
    <source>
        <strain evidence="3">ATCC 35852 / DSM 46488 / JCM 4925 / NBRC 14057 / NRRL 8057</strain>
        <plasmid evidence="3">Plasmid pSCATT</plasmid>
    </source>
</reference>
<accession>G8XDP5</accession>
<dbReference type="PATRIC" id="fig|1003195.11.peg.1624"/>
<protein>
    <submittedName>
        <fullName evidence="2">Uncharacterized protein</fullName>
    </submittedName>
</protein>
<evidence type="ECO:0000313" key="3">
    <source>
        <dbReference type="Proteomes" id="UP000007842"/>
    </source>
</evidence>
<keyword evidence="3" id="KW-1185">Reference proteome</keyword>
<dbReference type="HOGENOM" id="CLU_1915851_0_0_11"/>
<proteinExistence type="predicted"/>
<feature type="signal peptide" evidence="1">
    <location>
        <begin position="1"/>
        <end position="27"/>
    </location>
</feature>
<sequence>MARVTKALAALVMAGTSIFCATSQASADPNPNNHGLAPQWVQLGGPAHVGVYIAPDAGSSKYDNITLSPGNSVYVDCWVAGGNVGNAGDVWYRTTAVDDGEPQPVYVGDSWTFAPYVDGAGLFHAVPGLPAC</sequence>
<dbReference type="Proteomes" id="UP000007842">
    <property type="component" value="Plasmid pSCATT"/>
</dbReference>
<feature type="chain" id="PRO_5003373264" evidence="1">
    <location>
        <begin position="28"/>
        <end position="132"/>
    </location>
</feature>
<gene>
    <name evidence="2" type="ordered locus">SCATT_p00460</name>
</gene>
<name>F8JLV3_STREN</name>
<dbReference type="KEGG" id="sct:SCAT_p1674"/>
<dbReference type="OrthoDB" id="3855507at2"/>
<dbReference type="AlphaFoldDB" id="F8JLV3"/>
<organism evidence="2 3">
    <name type="scientific">Streptantibioticus cattleyicolor (strain ATCC 35852 / DSM 46488 / JCM 4925 / NBRC 14057 / NRRL 8057)</name>
    <name type="common">Streptomyces cattleya</name>
    <dbReference type="NCBI Taxonomy" id="1003195"/>
    <lineage>
        <taxon>Bacteria</taxon>
        <taxon>Bacillati</taxon>
        <taxon>Actinomycetota</taxon>
        <taxon>Actinomycetes</taxon>
        <taxon>Kitasatosporales</taxon>
        <taxon>Streptomycetaceae</taxon>
        <taxon>Streptantibioticus</taxon>
    </lineage>
</organism>